<dbReference type="AlphaFoldDB" id="D3BH43"/>
<dbReference type="RefSeq" id="XP_020431548.1">
    <property type="nucleotide sequence ID" value="XM_020578679.1"/>
</dbReference>
<name>D3BH43_HETP5</name>
<dbReference type="GeneID" id="31363326"/>
<organism evidence="1 2">
    <name type="scientific">Heterostelium pallidum (strain ATCC 26659 / Pp 5 / PN500)</name>
    <name type="common">Cellular slime mold</name>
    <name type="synonym">Polysphondylium pallidum</name>
    <dbReference type="NCBI Taxonomy" id="670386"/>
    <lineage>
        <taxon>Eukaryota</taxon>
        <taxon>Amoebozoa</taxon>
        <taxon>Evosea</taxon>
        <taxon>Eumycetozoa</taxon>
        <taxon>Dictyostelia</taxon>
        <taxon>Acytosteliales</taxon>
        <taxon>Acytosteliaceae</taxon>
        <taxon>Heterostelium</taxon>
    </lineage>
</organism>
<reference evidence="1 2" key="1">
    <citation type="journal article" date="2011" name="Genome Res.">
        <title>Phylogeny-wide analysis of social amoeba genomes highlights ancient origins for complex intercellular communication.</title>
        <authorList>
            <person name="Heidel A.J."/>
            <person name="Lawal H.M."/>
            <person name="Felder M."/>
            <person name="Schilde C."/>
            <person name="Helps N.R."/>
            <person name="Tunggal B."/>
            <person name="Rivero F."/>
            <person name="John U."/>
            <person name="Schleicher M."/>
            <person name="Eichinger L."/>
            <person name="Platzer M."/>
            <person name="Noegel A.A."/>
            <person name="Schaap P."/>
            <person name="Gloeckner G."/>
        </authorList>
    </citation>
    <scope>NUCLEOTIDE SEQUENCE [LARGE SCALE GENOMIC DNA]</scope>
    <source>
        <strain evidence="2">ATCC 26659 / Pp 5 / PN500</strain>
    </source>
</reference>
<comment type="caution">
    <text evidence="1">The sequence shown here is derived from an EMBL/GenBank/DDBJ whole genome shotgun (WGS) entry which is preliminary data.</text>
</comment>
<dbReference type="InParanoid" id="D3BH43"/>
<evidence type="ECO:0000313" key="1">
    <source>
        <dbReference type="EMBL" id="EFA79427.1"/>
    </source>
</evidence>
<sequence>MSCLRIIPPWTQHRLPIETTYQVPRPYFLFSNYNHPRNGGSGKITDPFNLNSPNEPVDFIDY</sequence>
<proteinExistence type="predicted"/>
<dbReference type="Proteomes" id="UP000001396">
    <property type="component" value="Unassembled WGS sequence"/>
</dbReference>
<keyword evidence="2" id="KW-1185">Reference proteome</keyword>
<dbReference type="EMBL" id="ADBJ01000035">
    <property type="protein sequence ID" value="EFA79427.1"/>
    <property type="molecule type" value="Genomic_DNA"/>
</dbReference>
<gene>
    <name evidence="1" type="ORF">PPL_07845</name>
</gene>
<protein>
    <submittedName>
        <fullName evidence="1">Uncharacterized protein</fullName>
    </submittedName>
</protein>
<accession>D3BH43</accession>
<evidence type="ECO:0000313" key="2">
    <source>
        <dbReference type="Proteomes" id="UP000001396"/>
    </source>
</evidence>